<name>Q6SEX2_9BACT</name>
<dbReference type="Pfam" id="PF00535">
    <property type="entry name" value="Glycos_transf_2"/>
    <property type="match status" value="1"/>
</dbReference>
<dbReference type="Gene3D" id="3.90.550.10">
    <property type="entry name" value="Spore Coat Polysaccharide Biosynthesis Protein SpsA, Chain A"/>
    <property type="match status" value="1"/>
</dbReference>
<accession>Q6SEX2</accession>
<dbReference type="AlphaFoldDB" id="Q6SEX2"/>
<feature type="domain" description="Glycosyltransferase 2-like" evidence="1">
    <location>
        <begin position="2"/>
        <end position="162"/>
    </location>
</feature>
<dbReference type="InterPro" id="IPR001173">
    <property type="entry name" value="Glyco_trans_2-like"/>
</dbReference>
<sequence length="256" mass="29987">MSIVIPTFNRAEMLRKAIDSSLEQNYNVEVIVVNHGSDDHTDDVVATYGSQIKYLRRDQDFGPHFCWLDGVLHARGEFVHLQFDDDWISPSFIEQCMAVVNERVGFSFSIANVVDDKNNKIHMTLFDDWLPESGIYHKKKIERRILRSLISPGAAIYRKQILLDSLYQGRLPLSETDYRGVGPDCFVTLLSMLRYPEIGFVKEPLANFRMHDNSITINASQDRARQRKLKRAYKEVKRFYLEMKLLRFFRKLTRFN</sequence>
<dbReference type="CAZy" id="GT2">
    <property type="family name" value="Glycosyltransferase Family 2"/>
</dbReference>
<protein>
    <submittedName>
        <fullName evidence="2">Glycosyl transferase, group 2 family protein</fullName>
    </submittedName>
</protein>
<dbReference type="InterPro" id="IPR029044">
    <property type="entry name" value="Nucleotide-diphossugar_trans"/>
</dbReference>
<dbReference type="EMBL" id="AY458649">
    <property type="protein sequence ID" value="AAR38450.1"/>
    <property type="molecule type" value="Genomic_DNA"/>
</dbReference>
<reference evidence="2" key="1">
    <citation type="submission" date="2003-11" db="EMBL/GenBank/DDBJ databases">
        <authorList>
            <person name="Heidelberg J.F."/>
            <person name="Eisen J.A."/>
            <person name="Nelson W.C."/>
            <person name="DeLong E.F."/>
        </authorList>
    </citation>
    <scope>NUCLEOTIDE SEQUENCE</scope>
</reference>
<dbReference type="GO" id="GO:0016758">
    <property type="term" value="F:hexosyltransferase activity"/>
    <property type="evidence" value="ECO:0007669"/>
    <property type="project" value="UniProtKB-ARBA"/>
</dbReference>
<dbReference type="PANTHER" id="PTHR22916:SF3">
    <property type="entry name" value="UDP-GLCNAC:BETAGAL BETA-1,3-N-ACETYLGLUCOSAMINYLTRANSFERASE-LIKE PROTEIN 1"/>
    <property type="match status" value="1"/>
</dbReference>
<proteinExistence type="predicted"/>
<organism evidence="2">
    <name type="scientific">uncultured marine bacterium 582</name>
    <dbReference type="NCBI Taxonomy" id="257402"/>
    <lineage>
        <taxon>Bacteria</taxon>
        <taxon>environmental samples</taxon>
    </lineage>
</organism>
<dbReference type="CDD" id="cd00761">
    <property type="entry name" value="Glyco_tranf_GTA_type"/>
    <property type="match status" value="1"/>
</dbReference>
<reference evidence="2" key="2">
    <citation type="submission" date="2003-12" db="EMBL/GenBank/DDBJ databases">
        <title>Monterey Bay Coastal Ocean Microbial Observatory environmental clone sequencing.</title>
        <authorList>
            <person name="DeLong E.F."/>
        </authorList>
    </citation>
    <scope>NUCLEOTIDE SEQUENCE</scope>
</reference>
<dbReference type="SUPFAM" id="SSF53448">
    <property type="entry name" value="Nucleotide-diphospho-sugar transferases"/>
    <property type="match status" value="1"/>
</dbReference>
<evidence type="ECO:0000313" key="2">
    <source>
        <dbReference type="EMBL" id="AAR38450.1"/>
    </source>
</evidence>
<gene>
    <name evidence="2" type="ORF">MBMO_EBAC080-L028H02.116</name>
</gene>
<keyword evidence="2" id="KW-0808">Transferase</keyword>
<dbReference type="PANTHER" id="PTHR22916">
    <property type="entry name" value="GLYCOSYLTRANSFERASE"/>
    <property type="match status" value="1"/>
</dbReference>
<evidence type="ECO:0000259" key="1">
    <source>
        <dbReference type="Pfam" id="PF00535"/>
    </source>
</evidence>